<dbReference type="GO" id="GO:0000155">
    <property type="term" value="F:phosphorelay sensor kinase activity"/>
    <property type="evidence" value="ECO:0007669"/>
    <property type="project" value="InterPro"/>
</dbReference>
<name>A0A6A0B8L0_9LACT</name>
<keyword evidence="4" id="KW-0418">Kinase</keyword>
<dbReference type="InterPro" id="IPR050482">
    <property type="entry name" value="Sensor_HK_TwoCompSys"/>
</dbReference>
<dbReference type="InterPro" id="IPR011712">
    <property type="entry name" value="Sig_transdc_His_kin_sub3_dim/P"/>
</dbReference>
<evidence type="ECO:0000259" key="7">
    <source>
        <dbReference type="Pfam" id="PF02518"/>
    </source>
</evidence>
<dbReference type="SUPFAM" id="SSF55874">
    <property type="entry name" value="ATPase domain of HSP90 chaperone/DNA topoisomerase II/histidine kinase"/>
    <property type="match status" value="1"/>
</dbReference>
<feature type="domain" description="Histidine kinase/HSP90-like ATPase" evidence="7">
    <location>
        <begin position="188"/>
        <end position="275"/>
    </location>
</feature>
<gene>
    <name evidence="9" type="ORF">Hs20B_15740</name>
</gene>
<keyword evidence="3" id="KW-0808">Transferase</keyword>
<dbReference type="PANTHER" id="PTHR24421">
    <property type="entry name" value="NITRATE/NITRITE SENSOR PROTEIN NARX-RELATED"/>
    <property type="match status" value="1"/>
</dbReference>
<feature type="transmembrane region" description="Helical" evidence="6">
    <location>
        <begin position="25"/>
        <end position="43"/>
    </location>
</feature>
<reference evidence="9 10" key="1">
    <citation type="submission" date="2020-02" db="EMBL/GenBank/DDBJ databases">
        <title>Draft genome sequence of Lactococcus sp. Hs20B0-1.</title>
        <authorList>
            <person name="Noda S."/>
            <person name="Yuki M."/>
            <person name="Ohkuma M."/>
        </authorList>
    </citation>
    <scope>NUCLEOTIDE SEQUENCE [LARGE SCALE GENOMIC DNA]</scope>
    <source>
        <strain evidence="9 10">Hs20B0-1</strain>
    </source>
</reference>
<keyword evidence="6" id="KW-0812">Transmembrane</keyword>
<evidence type="ECO:0000256" key="3">
    <source>
        <dbReference type="ARBA" id="ARBA00022679"/>
    </source>
</evidence>
<comment type="catalytic activity">
    <reaction evidence="1">
        <text>ATP + protein L-histidine = ADP + protein N-phospho-L-histidine.</text>
        <dbReference type="EC" id="2.7.13.3"/>
    </reaction>
</comment>
<feature type="domain" description="Signal transduction histidine kinase subgroup 3 dimerisation and phosphoacceptor" evidence="8">
    <location>
        <begin position="77"/>
        <end position="143"/>
    </location>
</feature>
<evidence type="ECO:0000256" key="6">
    <source>
        <dbReference type="SAM" id="Phobius"/>
    </source>
</evidence>
<dbReference type="EC" id="2.7.13.3" evidence="2"/>
<dbReference type="Gene3D" id="1.20.5.1930">
    <property type="match status" value="1"/>
</dbReference>
<keyword evidence="6" id="KW-1133">Transmembrane helix</keyword>
<organism evidence="9 10">
    <name type="scientific">Pseudolactococcus insecticola</name>
    <dbReference type="NCBI Taxonomy" id="2709158"/>
    <lineage>
        <taxon>Bacteria</taxon>
        <taxon>Bacillati</taxon>
        <taxon>Bacillota</taxon>
        <taxon>Bacilli</taxon>
        <taxon>Lactobacillales</taxon>
        <taxon>Streptococcaceae</taxon>
        <taxon>Pseudolactococcus</taxon>
    </lineage>
</organism>
<sequence>MQVILLSMGQVAYIIYEIFVRLSNVLLIEAQLLTLWVIVFYWSRYYTSLLEKKQLKDAYAELEISYHQVEHLSARVERGKIAREFHDTVLQDVIAVTMQLENITTLLKDQQPQAALTLSEHALVLSHEATVNGRKALSSLRDETEKRTLSFNERLVILKQIFEEDFQLTLQINGRPDKIDLAPGTINEVIKMVSEALRNVVKHTGTSVAIMNVIPQGENVAISIIDFGDGFDETEQNKSNHFGLKGMNERAAKIGGSVTVDSVIGEGTTVKVIAPTK</sequence>
<protein>
    <recommendedName>
        <fullName evidence="2">histidine kinase</fullName>
        <ecNumber evidence="2">2.7.13.3</ecNumber>
    </recommendedName>
</protein>
<evidence type="ECO:0000313" key="10">
    <source>
        <dbReference type="Proteomes" id="UP000475928"/>
    </source>
</evidence>
<evidence type="ECO:0000256" key="4">
    <source>
        <dbReference type="ARBA" id="ARBA00022777"/>
    </source>
</evidence>
<proteinExistence type="predicted"/>
<evidence type="ECO:0000256" key="2">
    <source>
        <dbReference type="ARBA" id="ARBA00012438"/>
    </source>
</evidence>
<keyword evidence="10" id="KW-1185">Reference proteome</keyword>
<keyword evidence="6" id="KW-0472">Membrane</keyword>
<dbReference type="Pfam" id="PF02518">
    <property type="entry name" value="HATPase_c"/>
    <property type="match status" value="1"/>
</dbReference>
<keyword evidence="5" id="KW-0902">Two-component regulatory system</keyword>
<dbReference type="GO" id="GO:0016020">
    <property type="term" value="C:membrane"/>
    <property type="evidence" value="ECO:0007669"/>
    <property type="project" value="InterPro"/>
</dbReference>
<dbReference type="AlphaFoldDB" id="A0A6A0B8L0"/>
<dbReference type="InterPro" id="IPR036890">
    <property type="entry name" value="HATPase_C_sf"/>
</dbReference>
<dbReference type="GO" id="GO:0046983">
    <property type="term" value="F:protein dimerization activity"/>
    <property type="evidence" value="ECO:0007669"/>
    <property type="project" value="InterPro"/>
</dbReference>
<dbReference type="Gene3D" id="3.30.565.10">
    <property type="entry name" value="Histidine kinase-like ATPase, C-terminal domain"/>
    <property type="match status" value="1"/>
</dbReference>
<evidence type="ECO:0000313" key="9">
    <source>
        <dbReference type="EMBL" id="GFH41176.1"/>
    </source>
</evidence>
<dbReference type="InterPro" id="IPR003594">
    <property type="entry name" value="HATPase_dom"/>
</dbReference>
<evidence type="ECO:0000259" key="8">
    <source>
        <dbReference type="Pfam" id="PF07730"/>
    </source>
</evidence>
<dbReference type="EMBL" id="BLLH01000010">
    <property type="protein sequence ID" value="GFH41176.1"/>
    <property type="molecule type" value="Genomic_DNA"/>
</dbReference>
<accession>A0A6A0B8L0</accession>
<dbReference type="Pfam" id="PF07730">
    <property type="entry name" value="HisKA_3"/>
    <property type="match status" value="1"/>
</dbReference>
<comment type="caution">
    <text evidence="9">The sequence shown here is derived from an EMBL/GenBank/DDBJ whole genome shotgun (WGS) entry which is preliminary data.</text>
</comment>
<evidence type="ECO:0000256" key="5">
    <source>
        <dbReference type="ARBA" id="ARBA00023012"/>
    </source>
</evidence>
<evidence type="ECO:0000256" key="1">
    <source>
        <dbReference type="ARBA" id="ARBA00000085"/>
    </source>
</evidence>
<dbReference type="CDD" id="cd16917">
    <property type="entry name" value="HATPase_UhpB-NarQ-NarX-like"/>
    <property type="match status" value="1"/>
</dbReference>
<dbReference type="Proteomes" id="UP000475928">
    <property type="component" value="Unassembled WGS sequence"/>
</dbReference>